<reference evidence="13" key="1">
    <citation type="submission" date="2022-11" db="UniProtKB">
        <authorList>
            <consortium name="WormBaseParasite"/>
        </authorList>
    </citation>
    <scope>IDENTIFICATION</scope>
</reference>
<keyword evidence="7" id="KW-0238">DNA-binding</keyword>
<evidence type="ECO:0000313" key="12">
    <source>
        <dbReference type="Proteomes" id="UP000887565"/>
    </source>
</evidence>
<feature type="domain" description="C2H2-type" evidence="11">
    <location>
        <begin position="127"/>
        <end position="154"/>
    </location>
</feature>
<feature type="compositionally biased region" description="Polar residues" evidence="10">
    <location>
        <begin position="239"/>
        <end position="250"/>
    </location>
</feature>
<feature type="domain" description="C2H2-type" evidence="11">
    <location>
        <begin position="156"/>
        <end position="183"/>
    </location>
</feature>
<keyword evidence="5" id="KW-0862">Zinc</keyword>
<sequence length="303" mass="34356">MILNYLGRIKYKDLISQEKSSTFEEAYPYNAFASHHHHLINSPSSTNCHPNNIYLPVDRFRPYPQFPNLINHFQNFYIPPPLPVSLSPTTTTTTSPTSRNDDRDYSKLDQEDTVADNFLPAGVASRHICSDCGKRCSSDSGLKQHSRIHEPESKPFSCDFCRKSYTQFSNLCRHKRSHSPISPTAKISTAIAQDYDKSDMKPTVETPTNGQDIDVKIRQERSSVITSHRISPDLDDGNSIKNTDKQNSVADSPPALDLSMPNRKRNTNEQQKRETNVKNHENEMADRTKSEIKNGIRSNGIFS</sequence>
<evidence type="ECO:0000256" key="9">
    <source>
        <dbReference type="PROSITE-ProRule" id="PRU00042"/>
    </source>
</evidence>
<evidence type="ECO:0000313" key="13">
    <source>
        <dbReference type="WBParaSite" id="nRc.2.0.1.t25506-RA"/>
    </source>
</evidence>
<feature type="compositionally biased region" description="Basic and acidic residues" evidence="10">
    <location>
        <begin position="266"/>
        <end position="294"/>
    </location>
</feature>
<name>A0A915JHB1_ROMCU</name>
<dbReference type="PROSITE" id="PS00028">
    <property type="entry name" value="ZINC_FINGER_C2H2_1"/>
    <property type="match status" value="2"/>
</dbReference>
<keyword evidence="4 9" id="KW-0863">Zinc-finger</keyword>
<dbReference type="InterPro" id="IPR050589">
    <property type="entry name" value="Ikaros_C2H2-ZF"/>
</dbReference>
<accession>A0A915JHB1</accession>
<evidence type="ECO:0000256" key="10">
    <source>
        <dbReference type="SAM" id="MobiDB-lite"/>
    </source>
</evidence>
<keyword evidence="2" id="KW-0479">Metal-binding</keyword>
<evidence type="ECO:0000256" key="4">
    <source>
        <dbReference type="ARBA" id="ARBA00022771"/>
    </source>
</evidence>
<comment type="subcellular location">
    <subcellularLocation>
        <location evidence="1">Nucleus</location>
    </subcellularLocation>
</comment>
<dbReference type="PROSITE" id="PS50157">
    <property type="entry name" value="ZINC_FINGER_C2H2_2"/>
    <property type="match status" value="2"/>
</dbReference>
<dbReference type="Pfam" id="PF00096">
    <property type="entry name" value="zf-C2H2"/>
    <property type="match status" value="2"/>
</dbReference>
<dbReference type="WBParaSite" id="nRc.2.0.1.t25506-RA">
    <property type="protein sequence ID" value="nRc.2.0.1.t25506-RA"/>
    <property type="gene ID" value="nRc.2.0.1.g25506"/>
</dbReference>
<keyword evidence="8" id="KW-0539">Nucleus</keyword>
<dbReference type="SMART" id="SM00355">
    <property type="entry name" value="ZnF_C2H2"/>
    <property type="match status" value="2"/>
</dbReference>
<evidence type="ECO:0000256" key="7">
    <source>
        <dbReference type="ARBA" id="ARBA00023125"/>
    </source>
</evidence>
<dbReference type="GO" id="GO:0005634">
    <property type="term" value="C:nucleus"/>
    <property type="evidence" value="ECO:0007669"/>
    <property type="project" value="UniProtKB-SubCell"/>
</dbReference>
<protein>
    <submittedName>
        <fullName evidence="13">C2H2-type domain-containing protein</fullName>
    </submittedName>
</protein>
<dbReference type="InterPro" id="IPR036236">
    <property type="entry name" value="Znf_C2H2_sf"/>
</dbReference>
<proteinExistence type="predicted"/>
<dbReference type="GO" id="GO:0006357">
    <property type="term" value="P:regulation of transcription by RNA polymerase II"/>
    <property type="evidence" value="ECO:0007669"/>
    <property type="project" value="TreeGrafter"/>
</dbReference>
<organism evidence="12 13">
    <name type="scientific">Romanomermis culicivorax</name>
    <name type="common">Nematode worm</name>
    <dbReference type="NCBI Taxonomy" id="13658"/>
    <lineage>
        <taxon>Eukaryota</taxon>
        <taxon>Metazoa</taxon>
        <taxon>Ecdysozoa</taxon>
        <taxon>Nematoda</taxon>
        <taxon>Enoplea</taxon>
        <taxon>Dorylaimia</taxon>
        <taxon>Mermithida</taxon>
        <taxon>Mermithoidea</taxon>
        <taxon>Mermithidae</taxon>
        <taxon>Romanomermis</taxon>
    </lineage>
</organism>
<dbReference type="Proteomes" id="UP000887565">
    <property type="component" value="Unplaced"/>
</dbReference>
<dbReference type="GO" id="GO:0000978">
    <property type="term" value="F:RNA polymerase II cis-regulatory region sequence-specific DNA binding"/>
    <property type="evidence" value="ECO:0007669"/>
    <property type="project" value="TreeGrafter"/>
</dbReference>
<dbReference type="GO" id="GO:0003700">
    <property type="term" value="F:DNA-binding transcription factor activity"/>
    <property type="evidence" value="ECO:0007669"/>
    <property type="project" value="TreeGrafter"/>
</dbReference>
<evidence type="ECO:0000256" key="1">
    <source>
        <dbReference type="ARBA" id="ARBA00004123"/>
    </source>
</evidence>
<dbReference type="AlphaFoldDB" id="A0A915JHB1"/>
<feature type="region of interest" description="Disordered" evidence="10">
    <location>
        <begin position="221"/>
        <end position="303"/>
    </location>
</feature>
<evidence type="ECO:0000256" key="5">
    <source>
        <dbReference type="ARBA" id="ARBA00022833"/>
    </source>
</evidence>
<evidence type="ECO:0000256" key="8">
    <source>
        <dbReference type="ARBA" id="ARBA00023242"/>
    </source>
</evidence>
<keyword evidence="12" id="KW-1185">Reference proteome</keyword>
<evidence type="ECO:0000256" key="2">
    <source>
        <dbReference type="ARBA" id="ARBA00022723"/>
    </source>
</evidence>
<dbReference type="SUPFAM" id="SSF57667">
    <property type="entry name" value="beta-beta-alpha zinc fingers"/>
    <property type="match status" value="1"/>
</dbReference>
<keyword evidence="3" id="KW-0677">Repeat</keyword>
<evidence type="ECO:0000256" key="6">
    <source>
        <dbReference type="ARBA" id="ARBA00023015"/>
    </source>
</evidence>
<dbReference type="PANTHER" id="PTHR24404:SF100">
    <property type="entry name" value="ZINC FINGER PROTEIN 501"/>
    <property type="match status" value="1"/>
</dbReference>
<dbReference type="InterPro" id="IPR013087">
    <property type="entry name" value="Znf_C2H2_type"/>
</dbReference>
<dbReference type="PANTHER" id="PTHR24404">
    <property type="entry name" value="ZINC FINGER PROTEIN"/>
    <property type="match status" value="1"/>
</dbReference>
<keyword evidence="6" id="KW-0804">Transcription</keyword>
<evidence type="ECO:0000256" key="3">
    <source>
        <dbReference type="ARBA" id="ARBA00022737"/>
    </source>
</evidence>
<dbReference type="GO" id="GO:0008270">
    <property type="term" value="F:zinc ion binding"/>
    <property type="evidence" value="ECO:0007669"/>
    <property type="project" value="UniProtKB-KW"/>
</dbReference>
<keyword evidence="6" id="KW-0805">Transcription regulation</keyword>
<dbReference type="Gene3D" id="3.30.160.60">
    <property type="entry name" value="Classic Zinc Finger"/>
    <property type="match status" value="2"/>
</dbReference>
<evidence type="ECO:0000259" key="11">
    <source>
        <dbReference type="PROSITE" id="PS50157"/>
    </source>
</evidence>